<sequence>MPLEDNYASPASRVYISYDVDSPPEHPGPDWTRFVCVSDTHSRKYRVPPGDVLLHSGDLSSWGYLPHLESSLTWIESLPHPVKVIIAGNHDLCLDEQWAEGGHWANQAGEGIPLKEAETARAKVRSEATRAVGIHYLEYQSTSITTKTGRTWEIYGSPATPRYALGAFQYESGTLEGEEIYSRIPITTEILLTHTPPFGICDVTRREKNAGCPALAAKLASGDLSHLKLHVYGHIHEGHGVEVQPAIVTDLQRIHVNAAVPDNLQATIVDLLN</sequence>
<dbReference type="InterPro" id="IPR004843">
    <property type="entry name" value="Calcineurin-like_PHP"/>
</dbReference>
<dbReference type="InParanoid" id="K5W809"/>
<feature type="domain" description="Calcineurin-like phosphoesterase" evidence="1">
    <location>
        <begin position="49"/>
        <end position="237"/>
    </location>
</feature>
<accession>K5W809</accession>
<evidence type="ECO:0000313" key="3">
    <source>
        <dbReference type="Proteomes" id="UP000008370"/>
    </source>
</evidence>
<dbReference type="PANTHER" id="PTHR12905:SF0">
    <property type="entry name" value="CALCINEURIN-LIKE PHOSPHOESTERASE DOMAIN-CONTAINING PROTEIN"/>
    <property type="match status" value="1"/>
</dbReference>
<keyword evidence="3" id="KW-1185">Reference proteome</keyword>
<dbReference type="InterPro" id="IPR029052">
    <property type="entry name" value="Metallo-depent_PP-like"/>
</dbReference>
<dbReference type="GeneID" id="18912776"/>
<dbReference type="PANTHER" id="PTHR12905">
    <property type="entry name" value="METALLOPHOSPHOESTERASE"/>
    <property type="match status" value="1"/>
</dbReference>
<dbReference type="CDD" id="cd07379">
    <property type="entry name" value="MPP_239FB"/>
    <property type="match status" value="1"/>
</dbReference>
<dbReference type="SUPFAM" id="SSF56300">
    <property type="entry name" value="Metallo-dependent phosphatases"/>
    <property type="match status" value="1"/>
</dbReference>
<dbReference type="Proteomes" id="UP000008370">
    <property type="component" value="Unassembled WGS sequence"/>
</dbReference>
<dbReference type="InterPro" id="IPR051693">
    <property type="entry name" value="UPF0046_metallophosphoest"/>
</dbReference>
<dbReference type="AlphaFoldDB" id="K5W809"/>
<evidence type="ECO:0000313" key="2">
    <source>
        <dbReference type="EMBL" id="EKM55114.1"/>
    </source>
</evidence>
<reference evidence="2 3" key="1">
    <citation type="journal article" date="2012" name="BMC Genomics">
        <title>Comparative genomics of the white-rot fungi, Phanerochaete carnosa and P. chrysosporium, to elucidate the genetic basis of the distinct wood types they colonize.</title>
        <authorList>
            <person name="Suzuki H."/>
            <person name="MacDonald J."/>
            <person name="Syed K."/>
            <person name="Salamov A."/>
            <person name="Hori C."/>
            <person name="Aerts A."/>
            <person name="Henrissat B."/>
            <person name="Wiebenga A."/>
            <person name="vanKuyk P.A."/>
            <person name="Barry K."/>
            <person name="Lindquist E."/>
            <person name="LaButti K."/>
            <person name="Lapidus A."/>
            <person name="Lucas S."/>
            <person name="Coutinho P."/>
            <person name="Gong Y."/>
            <person name="Samejima M."/>
            <person name="Mahadevan R."/>
            <person name="Abou-Zaid M."/>
            <person name="de Vries R.P."/>
            <person name="Igarashi K."/>
            <person name="Yadav J.S."/>
            <person name="Grigoriev I.V."/>
            <person name="Master E.R."/>
        </authorList>
    </citation>
    <scope>NUCLEOTIDE SEQUENCE [LARGE SCALE GENOMIC DNA]</scope>
    <source>
        <strain evidence="2 3">HHB-10118-sp</strain>
    </source>
</reference>
<dbReference type="KEGG" id="pco:PHACADRAFT_208636"/>
<organism evidence="2 3">
    <name type="scientific">Phanerochaete carnosa (strain HHB-10118-sp)</name>
    <name type="common">White-rot fungus</name>
    <name type="synonym">Peniophora carnosa</name>
    <dbReference type="NCBI Taxonomy" id="650164"/>
    <lineage>
        <taxon>Eukaryota</taxon>
        <taxon>Fungi</taxon>
        <taxon>Dikarya</taxon>
        <taxon>Basidiomycota</taxon>
        <taxon>Agaricomycotina</taxon>
        <taxon>Agaricomycetes</taxon>
        <taxon>Polyporales</taxon>
        <taxon>Phanerochaetaceae</taxon>
        <taxon>Phanerochaete</taxon>
    </lineage>
</organism>
<dbReference type="OrthoDB" id="630188at2759"/>
<dbReference type="HOGENOM" id="CLU_041441_4_0_1"/>
<dbReference type="GO" id="GO:0016787">
    <property type="term" value="F:hydrolase activity"/>
    <property type="evidence" value="ECO:0007669"/>
    <property type="project" value="InterPro"/>
</dbReference>
<protein>
    <recommendedName>
        <fullName evidence="1">Calcineurin-like phosphoesterase domain-containing protein</fullName>
    </recommendedName>
</protein>
<dbReference type="EMBL" id="JH930472">
    <property type="protein sequence ID" value="EKM55114.1"/>
    <property type="molecule type" value="Genomic_DNA"/>
</dbReference>
<name>K5W809_PHACS</name>
<gene>
    <name evidence="2" type="ORF">PHACADRAFT_208636</name>
</gene>
<proteinExistence type="predicted"/>
<dbReference type="Pfam" id="PF00149">
    <property type="entry name" value="Metallophos"/>
    <property type="match status" value="1"/>
</dbReference>
<dbReference type="Gene3D" id="3.60.21.10">
    <property type="match status" value="1"/>
</dbReference>
<evidence type="ECO:0000259" key="1">
    <source>
        <dbReference type="Pfam" id="PF00149"/>
    </source>
</evidence>
<dbReference type="RefSeq" id="XP_007395457.1">
    <property type="nucleotide sequence ID" value="XM_007395395.1"/>
</dbReference>